<name>A0AA89BAM8_9ASTE</name>
<protein>
    <submittedName>
        <fullName evidence="2">Uncharacterized protein</fullName>
    </submittedName>
</protein>
<reference evidence="2" key="1">
    <citation type="submission" date="2022-12" db="EMBL/GenBank/DDBJ databases">
        <title>Draft genome assemblies for two species of Escallonia (Escalloniales).</title>
        <authorList>
            <person name="Chanderbali A."/>
            <person name="Dervinis C."/>
            <person name="Anghel I."/>
            <person name="Soltis D."/>
            <person name="Soltis P."/>
            <person name="Zapata F."/>
        </authorList>
    </citation>
    <scope>NUCLEOTIDE SEQUENCE</scope>
    <source>
        <strain evidence="2">UCBG64.0493</strain>
        <tissue evidence="2">Leaf</tissue>
    </source>
</reference>
<organism evidence="2 3">
    <name type="scientific">Escallonia herrerae</name>
    <dbReference type="NCBI Taxonomy" id="1293975"/>
    <lineage>
        <taxon>Eukaryota</taxon>
        <taxon>Viridiplantae</taxon>
        <taxon>Streptophyta</taxon>
        <taxon>Embryophyta</taxon>
        <taxon>Tracheophyta</taxon>
        <taxon>Spermatophyta</taxon>
        <taxon>Magnoliopsida</taxon>
        <taxon>eudicotyledons</taxon>
        <taxon>Gunneridae</taxon>
        <taxon>Pentapetalae</taxon>
        <taxon>asterids</taxon>
        <taxon>campanulids</taxon>
        <taxon>Escalloniales</taxon>
        <taxon>Escalloniaceae</taxon>
        <taxon>Escallonia</taxon>
    </lineage>
</organism>
<keyword evidence="3" id="KW-1185">Reference proteome</keyword>
<dbReference type="PANTHER" id="PTHR33566">
    <property type="entry name" value="EN/SPM-LIKE TRANSPOSON-RELATED"/>
    <property type="match status" value="1"/>
</dbReference>
<comment type="caution">
    <text evidence="2">The sequence shown here is derived from an EMBL/GenBank/DDBJ whole genome shotgun (WGS) entry which is preliminary data.</text>
</comment>
<keyword evidence="1" id="KW-0472">Membrane</keyword>
<dbReference type="Proteomes" id="UP001188597">
    <property type="component" value="Unassembled WGS sequence"/>
</dbReference>
<gene>
    <name evidence="2" type="ORF">RJ639_032663</name>
</gene>
<feature type="non-terminal residue" evidence="2">
    <location>
        <position position="450"/>
    </location>
</feature>
<dbReference type="PANTHER" id="PTHR33566:SF1">
    <property type="entry name" value="EN_SPM-LIKE TRANSPOSON-RELATED"/>
    <property type="match status" value="1"/>
</dbReference>
<feature type="non-terminal residue" evidence="2">
    <location>
        <position position="1"/>
    </location>
</feature>
<dbReference type="EMBL" id="JAVXUP010000194">
    <property type="protein sequence ID" value="KAK3034710.1"/>
    <property type="molecule type" value="Genomic_DNA"/>
</dbReference>
<keyword evidence="1" id="KW-1133">Transmembrane helix</keyword>
<sequence length="450" mass="50628">VNGIDLAEIQGGEVATTNLHSCNGPEFVLQLVFTSSQDNVAAKSPRSRTAEPANARLKCVYLPIVEGKESIERILERLDKEGCGISENFESFSRVSIRRLGRLLPDARWTDLAHHHPYAATLKNFGNKSLEKERDVHVEIYKAEKPLTLSQLEKQYQEWILQMHDRYDEEIDCGVDEPIVVLSPSNKKGLGISSDVVRVHKVIRRKGASWKSGQKIEVLKGACAGCHKSNTYATLEYFLLEGFQGDAGGECRLVCRPLGIPGEKGCLLSDHDGNPKIDIRDSVSLPISVIDSGKCLAMDAAKWNDQLEKRPFIWSTLVIVFMPFLYPSIFVSILRFICEHWVFLKELPLGEVDAGHVLPEEIVAVVRPSSFRDTSTSKNLDQKYIIRENFEMTLDVKCRAGNMSVQDQHIFSTRITPSTRNGIHGLYVFPLRCKFPQFQKAGVYQFSFSL</sequence>
<evidence type="ECO:0000256" key="1">
    <source>
        <dbReference type="SAM" id="Phobius"/>
    </source>
</evidence>
<keyword evidence="1" id="KW-0812">Transmembrane</keyword>
<evidence type="ECO:0000313" key="2">
    <source>
        <dbReference type="EMBL" id="KAK3034710.1"/>
    </source>
</evidence>
<feature type="transmembrane region" description="Helical" evidence="1">
    <location>
        <begin position="312"/>
        <end position="337"/>
    </location>
</feature>
<proteinExistence type="predicted"/>
<accession>A0AA89BAM8</accession>
<evidence type="ECO:0000313" key="3">
    <source>
        <dbReference type="Proteomes" id="UP001188597"/>
    </source>
</evidence>
<dbReference type="AlphaFoldDB" id="A0AA89BAM8"/>